<comment type="caution">
    <text evidence="1">The sequence shown here is derived from an EMBL/GenBank/DDBJ whole genome shotgun (WGS) entry which is preliminary data.</text>
</comment>
<protein>
    <submittedName>
        <fullName evidence="1">Protein Mis18-alpha</fullName>
    </submittedName>
</protein>
<proteinExistence type="predicted"/>
<feature type="non-terminal residue" evidence="1">
    <location>
        <position position="68"/>
    </location>
</feature>
<accession>A0AAD9BN43</accession>
<name>A0AAD9BN43_DISEL</name>
<evidence type="ECO:0000313" key="2">
    <source>
        <dbReference type="Proteomes" id="UP001228049"/>
    </source>
</evidence>
<feature type="non-terminal residue" evidence="1">
    <location>
        <position position="1"/>
    </location>
</feature>
<keyword evidence="2" id="KW-1185">Reference proteome</keyword>
<dbReference type="AlphaFoldDB" id="A0AAD9BN43"/>
<organism evidence="1 2">
    <name type="scientific">Dissostichus eleginoides</name>
    <name type="common">Patagonian toothfish</name>
    <name type="synonym">Dissostichus amissus</name>
    <dbReference type="NCBI Taxonomy" id="100907"/>
    <lineage>
        <taxon>Eukaryota</taxon>
        <taxon>Metazoa</taxon>
        <taxon>Chordata</taxon>
        <taxon>Craniata</taxon>
        <taxon>Vertebrata</taxon>
        <taxon>Euteleostomi</taxon>
        <taxon>Actinopterygii</taxon>
        <taxon>Neopterygii</taxon>
        <taxon>Teleostei</taxon>
        <taxon>Neoteleostei</taxon>
        <taxon>Acanthomorphata</taxon>
        <taxon>Eupercaria</taxon>
        <taxon>Perciformes</taxon>
        <taxon>Notothenioidei</taxon>
        <taxon>Nototheniidae</taxon>
        <taxon>Dissostichus</taxon>
    </lineage>
</organism>
<dbReference type="Proteomes" id="UP001228049">
    <property type="component" value="Unassembled WGS sequence"/>
</dbReference>
<evidence type="ECO:0000313" key="1">
    <source>
        <dbReference type="EMBL" id="KAK1885519.1"/>
    </source>
</evidence>
<gene>
    <name evidence="1" type="ORF">KUDE01_031713</name>
</gene>
<dbReference type="EMBL" id="JASDAP010000021">
    <property type="protein sequence ID" value="KAK1885519.1"/>
    <property type="molecule type" value="Genomic_DNA"/>
</dbReference>
<reference evidence="1" key="1">
    <citation type="submission" date="2023-04" db="EMBL/GenBank/DDBJ databases">
        <title>Chromosome-level genome of Chaenocephalus aceratus.</title>
        <authorList>
            <person name="Park H."/>
        </authorList>
    </citation>
    <scope>NUCLEOTIDE SEQUENCE</scope>
    <source>
        <strain evidence="1">DE</strain>
        <tissue evidence="1">Muscle</tissue>
    </source>
</reference>
<sequence length="68" mass="7288">HPQRRAPGNSCVIKLEESEGGTVALISLCKYEPADLGVWRGLIALSVDSVEQRIVGQKLRPLGSCQSA</sequence>